<evidence type="ECO:0000313" key="1">
    <source>
        <dbReference type="EMBL" id="GJT83338.1"/>
    </source>
</evidence>
<name>A0ABQ5H6M7_9ASTR</name>
<evidence type="ECO:0000313" key="2">
    <source>
        <dbReference type="Proteomes" id="UP001151760"/>
    </source>
</evidence>
<reference evidence="1" key="2">
    <citation type="submission" date="2022-01" db="EMBL/GenBank/DDBJ databases">
        <authorList>
            <person name="Yamashiro T."/>
            <person name="Shiraishi A."/>
            <person name="Satake H."/>
            <person name="Nakayama K."/>
        </authorList>
    </citation>
    <scope>NUCLEOTIDE SEQUENCE</scope>
</reference>
<protein>
    <submittedName>
        <fullName evidence="1">Uncharacterized protein</fullName>
    </submittedName>
</protein>
<sequence length="203" mass="24574">MESSSSNSKERELQQMQLEERELHQNCMAKFNELKTHLEFLQNTNRRYQIAFRTFFQEEHETFRLKMQHNLTPFKNFFDSKEVNALDFHNKSWQKHFRDYTSHEPKTYRHDLLWYLNDLDKLIDERVLKYGELRMKESEVQAIKEIEKGLKETELQQQESLVTEGTTFEACLDHLYDCKLKLIDENGISFDNLLLSKQEARKK</sequence>
<proteinExistence type="predicted"/>
<dbReference type="EMBL" id="BQNB010019253">
    <property type="protein sequence ID" value="GJT83338.1"/>
    <property type="molecule type" value="Genomic_DNA"/>
</dbReference>
<comment type="caution">
    <text evidence="1">The sequence shown here is derived from an EMBL/GenBank/DDBJ whole genome shotgun (WGS) entry which is preliminary data.</text>
</comment>
<organism evidence="1 2">
    <name type="scientific">Tanacetum coccineum</name>
    <dbReference type="NCBI Taxonomy" id="301880"/>
    <lineage>
        <taxon>Eukaryota</taxon>
        <taxon>Viridiplantae</taxon>
        <taxon>Streptophyta</taxon>
        <taxon>Embryophyta</taxon>
        <taxon>Tracheophyta</taxon>
        <taxon>Spermatophyta</taxon>
        <taxon>Magnoliopsida</taxon>
        <taxon>eudicotyledons</taxon>
        <taxon>Gunneridae</taxon>
        <taxon>Pentapetalae</taxon>
        <taxon>asterids</taxon>
        <taxon>campanulids</taxon>
        <taxon>Asterales</taxon>
        <taxon>Asteraceae</taxon>
        <taxon>Asteroideae</taxon>
        <taxon>Anthemideae</taxon>
        <taxon>Anthemidinae</taxon>
        <taxon>Tanacetum</taxon>
    </lineage>
</organism>
<reference evidence="1" key="1">
    <citation type="journal article" date="2022" name="Int. J. Mol. Sci.">
        <title>Draft Genome of Tanacetum Coccineum: Genomic Comparison of Closely Related Tanacetum-Family Plants.</title>
        <authorList>
            <person name="Yamashiro T."/>
            <person name="Shiraishi A."/>
            <person name="Nakayama K."/>
            <person name="Satake H."/>
        </authorList>
    </citation>
    <scope>NUCLEOTIDE SEQUENCE</scope>
</reference>
<dbReference type="Proteomes" id="UP001151760">
    <property type="component" value="Unassembled WGS sequence"/>
</dbReference>
<gene>
    <name evidence="1" type="ORF">Tco_1057680</name>
</gene>
<keyword evidence="2" id="KW-1185">Reference proteome</keyword>
<accession>A0ABQ5H6M7</accession>